<dbReference type="EMBL" id="QKVK01000001">
    <property type="protein sequence ID" value="PZF78384.1"/>
    <property type="molecule type" value="Genomic_DNA"/>
</dbReference>
<protein>
    <submittedName>
        <fullName evidence="2">Uncharacterized protein</fullName>
    </submittedName>
</protein>
<proteinExistence type="predicted"/>
<keyword evidence="3" id="KW-1185">Reference proteome</keyword>
<accession>A0A2W2BDR8</accession>
<dbReference type="RefSeq" id="WP_111195711.1">
    <property type="nucleotide sequence ID" value="NZ_QKVK01000001.1"/>
</dbReference>
<keyword evidence="1" id="KW-1133">Transmembrane helix</keyword>
<reference evidence="3" key="1">
    <citation type="submission" date="2018-06" db="EMBL/GenBank/DDBJ databases">
        <title>Aestuariibacter litoralis strain KCTC 52945T.</title>
        <authorList>
            <person name="Li X."/>
            <person name="Salam N."/>
            <person name="Li J.-L."/>
            <person name="Chen Y.-M."/>
            <person name="Yang Z.-W."/>
            <person name="Zhang L.-Y."/>
            <person name="Han M.-X."/>
            <person name="Xiao M."/>
            <person name="Li W.-J."/>
        </authorList>
    </citation>
    <scope>NUCLEOTIDE SEQUENCE [LARGE SCALE GENOMIC DNA]</scope>
    <source>
        <strain evidence="3">KCTC 52945</strain>
    </source>
</reference>
<organism evidence="2 3">
    <name type="scientific">Aestuariivirga litoralis</name>
    <dbReference type="NCBI Taxonomy" id="2650924"/>
    <lineage>
        <taxon>Bacteria</taxon>
        <taxon>Pseudomonadati</taxon>
        <taxon>Pseudomonadota</taxon>
        <taxon>Alphaproteobacteria</taxon>
        <taxon>Hyphomicrobiales</taxon>
        <taxon>Aestuariivirgaceae</taxon>
        <taxon>Aestuariivirga</taxon>
    </lineage>
</organism>
<feature type="transmembrane region" description="Helical" evidence="1">
    <location>
        <begin position="12"/>
        <end position="29"/>
    </location>
</feature>
<name>A0A2W2BDR8_9HYPH</name>
<gene>
    <name evidence="2" type="ORF">DK847_00745</name>
</gene>
<keyword evidence="1" id="KW-0472">Membrane</keyword>
<feature type="transmembrane region" description="Helical" evidence="1">
    <location>
        <begin position="41"/>
        <end position="59"/>
    </location>
</feature>
<evidence type="ECO:0000256" key="1">
    <source>
        <dbReference type="SAM" id="Phobius"/>
    </source>
</evidence>
<keyword evidence="1" id="KW-0812">Transmembrane</keyword>
<dbReference type="AlphaFoldDB" id="A0A2W2BDR8"/>
<evidence type="ECO:0000313" key="2">
    <source>
        <dbReference type="EMBL" id="PZF78384.1"/>
    </source>
</evidence>
<evidence type="ECO:0000313" key="3">
    <source>
        <dbReference type="Proteomes" id="UP000248795"/>
    </source>
</evidence>
<sequence length="255" mass="29028">MEDKQNHFDIWFWLGLLAGVSLAAILFTSPLEATFHKWLQQYQTLVSAVLALSAAWFTVKAARLQIEHAMHLEDAKNNQRLLAARTLIPFALSDIEVFCTTSLERLYEIEAWRDTGPAFATPIGQTRFVMAQLPESAFQKLRDVVEVAPLDVSIELGRLLSSIQISTSRLADLEKWVINAALTESEESILYERMVDLFRISARAHRFYGYGRLITNKVRTGELQRDEILDALAVLRRTSSPRMLTKKIESFPTET</sequence>
<dbReference type="Proteomes" id="UP000248795">
    <property type="component" value="Unassembled WGS sequence"/>
</dbReference>
<comment type="caution">
    <text evidence="2">The sequence shown here is derived from an EMBL/GenBank/DDBJ whole genome shotgun (WGS) entry which is preliminary data.</text>
</comment>